<evidence type="ECO:0000313" key="5">
    <source>
        <dbReference type="EMBL" id="MBN1572587.1"/>
    </source>
</evidence>
<feature type="domain" description="4Fe-4S ferredoxin-type" evidence="4">
    <location>
        <begin position="47"/>
        <end position="76"/>
    </location>
</feature>
<dbReference type="Proteomes" id="UP000809273">
    <property type="component" value="Unassembled WGS sequence"/>
</dbReference>
<dbReference type="AlphaFoldDB" id="A0A9D8KDQ2"/>
<accession>A0A9D8KDQ2</accession>
<sequence length="120" mass="13035">MALFPHKLAAVRAGLGWIGKSSLLITREHGPRVYLATVLVDCDIEPDRPVLESGCGGCTACVEACPYLCIKDLNWHSGTPREELLDVYLCNAKREEAIKSKGRKDECGQCLLACPYGKGA</sequence>
<dbReference type="InterPro" id="IPR017900">
    <property type="entry name" value="4Fe4S_Fe_S_CS"/>
</dbReference>
<name>A0A9D8KDQ2_9DELT</name>
<dbReference type="PANTHER" id="PTHR42827:SF1">
    <property type="entry name" value="IRON-SULFUR CLUSTER-BINDING PROTEIN"/>
    <property type="match status" value="1"/>
</dbReference>
<keyword evidence="2" id="KW-0408">Iron</keyword>
<reference evidence="5" key="1">
    <citation type="journal article" date="2021" name="Environ. Microbiol.">
        <title>Genomic characterization of three novel Desulfobacterota classes expand the metabolic and phylogenetic diversity of the phylum.</title>
        <authorList>
            <person name="Murphy C.L."/>
            <person name="Biggerstaff J."/>
            <person name="Eichhorn A."/>
            <person name="Ewing E."/>
            <person name="Shahan R."/>
            <person name="Soriano D."/>
            <person name="Stewart S."/>
            <person name="VanMol K."/>
            <person name="Walker R."/>
            <person name="Walters P."/>
            <person name="Elshahed M.S."/>
            <person name="Youssef N.H."/>
        </authorList>
    </citation>
    <scope>NUCLEOTIDE SEQUENCE</scope>
    <source>
        <strain evidence="5">Zod_Metabat.24</strain>
    </source>
</reference>
<dbReference type="PANTHER" id="PTHR42827">
    <property type="entry name" value="IRON-SULFUR CLUSTER-BINDING PROTEIN-RELATED"/>
    <property type="match status" value="1"/>
</dbReference>
<dbReference type="GO" id="GO:0046872">
    <property type="term" value="F:metal ion binding"/>
    <property type="evidence" value="ECO:0007669"/>
    <property type="project" value="UniProtKB-KW"/>
</dbReference>
<evidence type="ECO:0000259" key="4">
    <source>
        <dbReference type="PROSITE" id="PS51379"/>
    </source>
</evidence>
<evidence type="ECO:0000256" key="3">
    <source>
        <dbReference type="ARBA" id="ARBA00023014"/>
    </source>
</evidence>
<gene>
    <name evidence="5" type="ORF">JW984_05245</name>
</gene>
<dbReference type="InterPro" id="IPR017896">
    <property type="entry name" value="4Fe4S_Fe-S-bd"/>
</dbReference>
<dbReference type="PROSITE" id="PS00198">
    <property type="entry name" value="4FE4S_FER_1"/>
    <property type="match status" value="1"/>
</dbReference>
<organism evidence="5 6">
    <name type="scientific">Candidatus Zymogenus saltonus</name>
    <dbReference type="NCBI Taxonomy" id="2844893"/>
    <lineage>
        <taxon>Bacteria</taxon>
        <taxon>Deltaproteobacteria</taxon>
        <taxon>Candidatus Zymogenia</taxon>
        <taxon>Candidatus Zymogeniales</taxon>
        <taxon>Candidatus Zymogenaceae</taxon>
        <taxon>Candidatus Zymogenus</taxon>
    </lineage>
</organism>
<evidence type="ECO:0000256" key="1">
    <source>
        <dbReference type="ARBA" id="ARBA00022723"/>
    </source>
</evidence>
<dbReference type="GO" id="GO:0051536">
    <property type="term" value="F:iron-sulfur cluster binding"/>
    <property type="evidence" value="ECO:0007669"/>
    <property type="project" value="UniProtKB-KW"/>
</dbReference>
<protein>
    <submittedName>
        <fullName evidence="5">Epoxyqueuosine reductase</fullName>
    </submittedName>
</protein>
<keyword evidence="1" id="KW-0479">Metal-binding</keyword>
<proteinExistence type="predicted"/>
<dbReference type="Pfam" id="PF13484">
    <property type="entry name" value="Fer4_16"/>
    <property type="match status" value="1"/>
</dbReference>
<reference evidence="5" key="2">
    <citation type="submission" date="2021-01" db="EMBL/GenBank/DDBJ databases">
        <authorList>
            <person name="Hahn C.R."/>
            <person name="Youssef N.H."/>
            <person name="Elshahed M."/>
        </authorList>
    </citation>
    <scope>NUCLEOTIDE SEQUENCE</scope>
    <source>
        <strain evidence="5">Zod_Metabat.24</strain>
    </source>
</reference>
<dbReference type="Gene3D" id="3.30.70.20">
    <property type="match status" value="1"/>
</dbReference>
<evidence type="ECO:0000256" key="2">
    <source>
        <dbReference type="ARBA" id="ARBA00023004"/>
    </source>
</evidence>
<dbReference type="PROSITE" id="PS51379">
    <property type="entry name" value="4FE4S_FER_2"/>
    <property type="match status" value="1"/>
</dbReference>
<evidence type="ECO:0000313" key="6">
    <source>
        <dbReference type="Proteomes" id="UP000809273"/>
    </source>
</evidence>
<comment type="caution">
    <text evidence="5">The sequence shown here is derived from an EMBL/GenBank/DDBJ whole genome shotgun (WGS) entry which is preliminary data.</text>
</comment>
<dbReference type="SUPFAM" id="SSF54862">
    <property type="entry name" value="4Fe-4S ferredoxins"/>
    <property type="match status" value="1"/>
</dbReference>
<keyword evidence="3" id="KW-0411">Iron-sulfur</keyword>
<dbReference type="EMBL" id="JAFGIX010000025">
    <property type="protein sequence ID" value="MBN1572587.1"/>
    <property type="molecule type" value="Genomic_DNA"/>
</dbReference>